<accession>D8QFJ1</accession>
<dbReference type="OMA" id="NKIETWE"/>
<dbReference type="OrthoDB" id="433924at2759"/>
<gene>
    <name evidence="3" type="ORF">SCHCODRAFT_60522</name>
</gene>
<evidence type="ECO:0000313" key="3">
    <source>
        <dbReference type="EMBL" id="EFI93137.1"/>
    </source>
</evidence>
<dbReference type="InParanoid" id="D8QFJ1"/>
<evidence type="ECO:0000313" key="4">
    <source>
        <dbReference type="Proteomes" id="UP000007431"/>
    </source>
</evidence>
<dbReference type="RefSeq" id="XP_003028040.1">
    <property type="nucleotide sequence ID" value="XM_003027994.1"/>
</dbReference>
<dbReference type="EMBL" id="GL377311">
    <property type="protein sequence ID" value="EFI93137.1"/>
    <property type="molecule type" value="Genomic_DNA"/>
</dbReference>
<dbReference type="GeneID" id="9592095"/>
<dbReference type="SUPFAM" id="SSF54160">
    <property type="entry name" value="Chromo domain-like"/>
    <property type="match status" value="1"/>
</dbReference>
<dbReference type="HOGENOM" id="CLU_028984_0_0_1"/>
<dbReference type="Pfam" id="PF00385">
    <property type="entry name" value="Chromo"/>
    <property type="match status" value="1"/>
</dbReference>
<dbReference type="SMART" id="SM00298">
    <property type="entry name" value="CHROMO"/>
    <property type="match status" value="1"/>
</dbReference>
<feature type="compositionally biased region" description="Polar residues" evidence="1">
    <location>
        <begin position="1"/>
        <end position="20"/>
    </location>
</feature>
<protein>
    <recommendedName>
        <fullName evidence="2">Chromo domain-containing protein</fullName>
    </recommendedName>
</protein>
<dbReference type="Proteomes" id="UP000007431">
    <property type="component" value="Unassembled WGS sequence"/>
</dbReference>
<organism evidence="4">
    <name type="scientific">Schizophyllum commune (strain H4-8 / FGSC 9210)</name>
    <name type="common">Split gill fungus</name>
    <dbReference type="NCBI Taxonomy" id="578458"/>
    <lineage>
        <taxon>Eukaryota</taxon>
        <taxon>Fungi</taxon>
        <taxon>Dikarya</taxon>
        <taxon>Basidiomycota</taxon>
        <taxon>Agaricomycotina</taxon>
        <taxon>Agaricomycetes</taxon>
        <taxon>Agaricomycetidae</taxon>
        <taxon>Agaricales</taxon>
        <taxon>Schizophyllaceae</taxon>
        <taxon>Schizophyllum</taxon>
    </lineage>
</organism>
<dbReference type="AlphaFoldDB" id="D8QFJ1"/>
<dbReference type="GO" id="GO:0006338">
    <property type="term" value="P:chromatin remodeling"/>
    <property type="evidence" value="ECO:0007669"/>
    <property type="project" value="UniProtKB-ARBA"/>
</dbReference>
<dbReference type="InterPro" id="IPR000953">
    <property type="entry name" value="Chromo/chromo_shadow_dom"/>
</dbReference>
<feature type="compositionally biased region" description="Low complexity" evidence="1">
    <location>
        <begin position="21"/>
        <end position="43"/>
    </location>
</feature>
<feature type="region of interest" description="Disordered" evidence="1">
    <location>
        <begin position="1"/>
        <end position="49"/>
    </location>
</feature>
<sequence length="468" mass="53764">MTLASGASSLTNDASSSTGDASTLSPLSSPSSSKCSSPAPQAACGRSKHATRKEAVLNTPLPSYFQVDDLQLKPKKEFNLLWYWLAERQDIYDRRRQGLPRDEWTDDPILQHGWFCNAYRILDRECQFLVREVIEKGSQEPAEICFRVLLYDIFTRSTTYQLLAEHFAPLSIKTFDPIAFAEYLRGREGLYTHAFQKTSAPDKSRPHLPRLDAHLEELEKWIKDGVPNRIANREKVTDVFDYFFGQPGWAEFKAYQLTLNLSYTPLVNFHANDLVVPGPGARAGLKRMFGASMDAAVRDDPRAYMRALLWMTRTQDEHFQRLGLRFSRLQGRPLEAADIEHAVCELEKYARNGSRMRVYKPASNHPPPLPPPVLPKAWNHPARAKPNPSWPDTSKDNKGYFIEAIVDDKVEDGEQWVYIKWLNYSTKANTWEPAWSVWHDAPLAMEEYFGHKAPAPKTKSRKRRRRFY</sequence>
<dbReference type="Pfam" id="PF18723">
    <property type="entry name" value="HMUDK_hel"/>
    <property type="match status" value="1"/>
</dbReference>
<evidence type="ECO:0000256" key="1">
    <source>
        <dbReference type="SAM" id="MobiDB-lite"/>
    </source>
</evidence>
<keyword evidence="4" id="KW-1185">Reference proteome</keyword>
<feature type="domain" description="Chromo" evidence="2">
    <location>
        <begin position="400"/>
        <end position="460"/>
    </location>
</feature>
<dbReference type="InterPro" id="IPR040684">
    <property type="entry name" value="HMUDK_hel"/>
</dbReference>
<evidence type="ECO:0000259" key="2">
    <source>
        <dbReference type="PROSITE" id="PS50013"/>
    </source>
</evidence>
<dbReference type="KEGG" id="scm:SCHCO_02515662"/>
<dbReference type="PROSITE" id="PS50013">
    <property type="entry name" value="CHROMO_2"/>
    <property type="match status" value="1"/>
</dbReference>
<dbReference type="InterPro" id="IPR016197">
    <property type="entry name" value="Chromo-like_dom_sf"/>
</dbReference>
<dbReference type="Gene3D" id="2.40.50.40">
    <property type="match status" value="1"/>
</dbReference>
<dbReference type="InterPro" id="IPR023780">
    <property type="entry name" value="Chromo_domain"/>
</dbReference>
<proteinExistence type="predicted"/>
<dbReference type="eggNOG" id="ENOG502S2AC">
    <property type="taxonomic scope" value="Eukaryota"/>
</dbReference>
<dbReference type="VEuPathDB" id="FungiDB:SCHCODRAFT_02515662"/>
<dbReference type="CDD" id="cd00024">
    <property type="entry name" value="CD_CSD"/>
    <property type="match status" value="1"/>
</dbReference>
<reference evidence="3 4" key="1">
    <citation type="journal article" date="2010" name="Nat. Biotechnol.">
        <title>Genome sequence of the model mushroom Schizophyllum commune.</title>
        <authorList>
            <person name="Ohm R.A."/>
            <person name="de Jong J.F."/>
            <person name="Lugones L.G."/>
            <person name="Aerts A."/>
            <person name="Kothe E."/>
            <person name="Stajich J.E."/>
            <person name="de Vries R.P."/>
            <person name="Record E."/>
            <person name="Levasseur A."/>
            <person name="Baker S.E."/>
            <person name="Bartholomew K.A."/>
            <person name="Coutinho P.M."/>
            <person name="Erdmann S."/>
            <person name="Fowler T.J."/>
            <person name="Gathman A.C."/>
            <person name="Lombard V."/>
            <person name="Henrissat B."/>
            <person name="Knabe N."/>
            <person name="Kuees U."/>
            <person name="Lilly W.W."/>
            <person name="Lindquist E."/>
            <person name="Lucas S."/>
            <person name="Magnuson J.K."/>
            <person name="Piumi F."/>
            <person name="Raudaskoski M."/>
            <person name="Salamov A."/>
            <person name="Schmutz J."/>
            <person name="Schwarze F.W.M.R."/>
            <person name="vanKuyk P.A."/>
            <person name="Horton J.S."/>
            <person name="Grigoriev I.V."/>
            <person name="Woesten H.A.B."/>
        </authorList>
    </citation>
    <scope>NUCLEOTIDE SEQUENCE [LARGE SCALE GENOMIC DNA]</scope>
    <source>
        <strain evidence="4">H4-8 / FGSC 9210</strain>
    </source>
</reference>
<name>D8QFJ1_SCHCM</name>